<accession>A0A3S4HIR3</accession>
<organism evidence="2 3">
    <name type="scientific">Chromobacterium violaceum</name>
    <dbReference type="NCBI Taxonomy" id="536"/>
    <lineage>
        <taxon>Bacteria</taxon>
        <taxon>Pseudomonadati</taxon>
        <taxon>Pseudomonadota</taxon>
        <taxon>Betaproteobacteria</taxon>
        <taxon>Neisseriales</taxon>
        <taxon>Chromobacteriaceae</taxon>
        <taxon>Chromobacterium</taxon>
    </lineage>
</organism>
<evidence type="ECO:0000256" key="1">
    <source>
        <dbReference type="SAM" id="MobiDB-lite"/>
    </source>
</evidence>
<dbReference type="SUPFAM" id="SSF46626">
    <property type="entry name" value="Cytochrome c"/>
    <property type="match status" value="1"/>
</dbReference>
<proteinExistence type="predicted"/>
<dbReference type="Proteomes" id="UP000275777">
    <property type="component" value="Chromosome"/>
</dbReference>
<dbReference type="Gene3D" id="1.10.760.10">
    <property type="entry name" value="Cytochrome c-like domain"/>
    <property type="match status" value="1"/>
</dbReference>
<name>A0A3S4HIR3_CHRVL</name>
<dbReference type="GO" id="GO:0020037">
    <property type="term" value="F:heme binding"/>
    <property type="evidence" value="ECO:0007669"/>
    <property type="project" value="InterPro"/>
</dbReference>
<gene>
    <name evidence="2" type="ORF">NCTC9695_00844</name>
</gene>
<protein>
    <submittedName>
        <fullName evidence="2">Cytochrome c, mono- and diheme variants</fullName>
    </submittedName>
</protein>
<evidence type="ECO:0000313" key="2">
    <source>
        <dbReference type="EMBL" id="VEB40445.1"/>
    </source>
</evidence>
<reference evidence="2 3" key="1">
    <citation type="submission" date="2018-12" db="EMBL/GenBank/DDBJ databases">
        <authorList>
            <consortium name="Pathogen Informatics"/>
        </authorList>
    </citation>
    <scope>NUCLEOTIDE SEQUENCE [LARGE SCALE GENOMIC DNA]</scope>
    <source>
        <strain evidence="2 3">NCTC9695</strain>
    </source>
</reference>
<dbReference type="AlphaFoldDB" id="A0A3S4HIR3"/>
<sequence length="45" mass="4827">MAAWGKQLSDTDIAAVITYERNSWGNHTGQAVQPKEVKAARGKAA</sequence>
<dbReference type="EMBL" id="LR134182">
    <property type="protein sequence ID" value="VEB40445.1"/>
    <property type="molecule type" value="Genomic_DNA"/>
</dbReference>
<feature type="region of interest" description="Disordered" evidence="1">
    <location>
        <begin position="25"/>
        <end position="45"/>
    </location>
</feature>
<evidence type="ECO:0000313" key="3">
    <source>
        <dbReference type="Proteomes" id="UP000275777"/>
    </source>
</evidence>
<dbReference type="GO" id="GO:0009055">
    <property type="term" value="F:electron transfer activity"/>
    <property type="evidence" value="ECO:0007669"/>
    <property type="project" value="InterPro"/>
</dbReference>
<dbReference type="InterPro" id="IPR036909">
    <property type="entry name" value="Cyt_c-like_dom_sf"/>
</dbReference>